<evidence type="ECO:0000313" key="3">
    <source>
        <dbReference type="Proteomes" id="UP000464468"/>
    </source>
</evidence>
<dbReference type="CDD" id="cd06529">
    <property type="entry name" value="S24_LexA-like"/>
    <property type="match status" value="1"/>
</dbReference>
<feature type="domain" description="HTH cro/C1-type" evidence="1">
    <location>
        <begin position="11"/>
        <end position="52"/>
    </location>
</feature>
<gene>
    <name evidence="2" type="ORF">GVO57_11035</name>
</gene>
<name>A0A7Z2NY37_9SPHN</name>
<accession>A0A7Z2NY37</accession>
<dbReference type="InterPro" id="IPR015927">
    <property type="entry name" value="Peptidase_S24_S26A/B/C"/>
</dbReference>
<reference evidence="2 3" key="1">
    <citation type="submission" date="2020-01" db="EMBL/GenBank/DDBJ databases">
        <title>Sphingomonas sp. C33 whole genome sequece.</title>
        <authorList>
            <person name="Park C."/>
        </authorList>
    </citation>
    <scope>NUCLEOTIDE SEQUENCE [LARGE SCALE GENOMIC DNA]</scope>
    <source>
        <strain evidence="2 3">C33</strain>
    </source>
</reference>
<organism evidence="2 3">
    <name type="scientific">Sphingomonas changnyeongensis</name>
    <dbReference type="NCBI Taxonomy" id="2698679"/>
    <lineage>
        <taxon>Bacteria</taxon>
        <taxon>Pseudomonadati</taxon>
        <taxon>Pseudomonadota</taxon>
        <taxon>Alphaproteobacteria</taxon>
        <taxon>Sphingomonadales</taxon>
        <taxon>Sphingomonadaceae</taxon>
        <taxon>Sphingomonas</taxon>
    </lineage>
</organism>
<proteinExistence type="predicted"/>
<dbReference type="Gene3D" id="1.10.260.40">
    <property type="entry name" value="lambda repressor-like DNA-binding domains"/>
    <property type="match status" value="1"/>
</dbReference>
<dbReference type="Pfam" id="PF13443">
    <property type="entry name" value="HTH_26"/>
    <property type="match status" value="1"/>
</dbReference>
<dbReference type="InterPro" id="IPR010982">
    <property type="entry name" value="Lambda_DNA-bd_dom_sf"/>
</dbReference>
<evidence type="ECO:0000313" key="2">
    <source>
        <dbReference type="EMBL" id="QHL91938.1"/>
    </source>
</evidence>
<dbReference type="InterPro" id="IPR001387">
    <property type="entry name" value="Cro/C1-type_HTH"/>
</dbReference>
<dbReference type="Pfam" id="PF00717">
    <property type="entry name" value="Peptidase_S24"/>
    <property type="match status" value="1"/>
</dbReference>
<dbReference type="GO" id="GO:0003677">
    <property type="term" value="F:DNA binding"/>
    <property type="evidence" value="ECO:0007669"/>
    <property type="project" value="InterPro"/>
</dbReference>
<dbReference type="InterPro" id="IPR036286">
    <property type="entry name" value="LexA/Signal_pep-like_sf"/>
</dbReference>
<dbReference type="PROSITE" id="PS50943">
    <property type="entry name" value="HTH_CROC1"/>
    <property type="match status" value="1"/>
</dbReference>
<dbReference type="KEGG" id="schy:GVO57_11035"/>
<dbReference type="InterPro" id="IPR039418">
    <property type="entry name" value="LexA-like"/>
</dbReference>
<protein>
    <submittedName>
        <fullName evidence="2">Helix-turn-helix domain-containing protein</fullName>
    </submittedName>
</protein>
<dbReference type="AlphaFoldDB" id="A0A7Z2NY37"/>
<dbReference type="SUPFAM" id="SSF51306">
    <property type="entry name" value="LexA/Signal peptidase"/>
    <property type="match status" value="1"/>
</dbReference>
<dbReference type="Proteomes" id="UP000464468">
    <property type="component" value="Chromosome"/>
</dbReference>
<dbReference type="SUPFAM" id="SSF47413">
    <property type="entry name" value="lambda repressor-like DNA-binding domains"/>
    <property type="match status" value="1"/>
</dbReference>
<evidence type="ECO:0000259" key="1">
    <source>
        <dbReference type="PROSITE" id="PS50943"/>
    </source>
</evidence>
<dbReference type="Gene3D" id="2.10.109.10">
    <property type="entry name" value="Umud Fragment, subunit A"/>
    <property type="match status" value="1"/>
</dbReference>
<dbReference type="EMBL" id="CP047895">
    <property type="protein sequence ID" value="QHL91938.1"/>
    <property type="molecule type" value="Genomic_DNA"/>
</dbReference>
<keyword evidence="3" id="KW-1185">Reference proteome</keyword>
<sequence>MDKRDIKRKPLAKQAGLGETAIRDLFDEKRHDVRVGTLVKLAEFFDVSLDHIAGRDPVPLLGKIGAGGAILFEETDEPECVPRPPLAAGRLMALEVSGDSMLPKYEAGDVIYVRRDHDGVLPEYLGEYCAVCTADGGTFLKILAPGTMPGRYTLRSLNAADMMDVEVIWATPVLWVMPRRSRPRP</sequence>